<name>A0AC59Z4R3_RANTA</name>
<evidence type="ECO:0000313" key="1">
    <source>
        <dbReference type="EMBL" id="CAN0226235.1"/>
    </source>
</evidence>
<proteinExistence type="predicted"/>
<protein>
    <submittedName>
        <fullName evidence="1">Uncharacterized protein</fullName>
    </submittedName>
</protein>
<evidence type="ECO:0000313" key="2">
    <source>
        <dbReference type="Proteomes" id="UP001162501"/>
    </source>
</evidence>
<gene>
    <name evidence="1" type="ORF">MRATA1EN22A_LOCUS13943</name>
</gene>
<reference evidence="1" key="2">
    <citation type="submission" date="2025-03" db="EMBL/GenBank/DDBJ databases">
        <authorList>
            <consortium name="ELIXIR-Norway"/>
            <consortium name="Elixir Norway"/>
        </authorList>
    </citation>
    <scope>NUCLEOTIDE SEQUENCE</scope>
</reference>
<dbReference type="EMBL" id="OX596108">
    <property type="protein sequence ID" value="CAN0226235.1"/>
    <property type="molecule type" value="Genomic_DNA"/>
</dbReference>
<accession>A0AC59Z4R3</accession>
<organism evidence="1 2">
    <name type="scientific">Rangifer tarandus platyrhynchus</name>
    <name type="common">Svalbard reindeer</name>
    <dbReference type="NCBI Taxonomy" id="3082113"/>
    <lineage>
        <taxon>Eukaryota</taxon>
        <taxon>Metazoa</taxon>
        <taxon>Chordata</taxon>
        <taxon>Craniata</taxon>
        <taxon>Vertebrata</taxon>
        <taxon>Euteleostomi</taxon>
        <taxon>Mammalia</taxon>
        <taxon>Eutheria</taxon>
        <taxon>Laurasiatheria</taxon>
        <taxon>Artiodactyla</taxon>
        <taxon>Ruminantia</taxon>
        <taxon>Pecora</taxon>
        <taxon>Cervidae</taxon>
        <taxon>Odocoileinae</taxon>
        <taxon>Rangifer</taxon>
    </lineage>
</organism>
<reference evidence="1" key="1">
    <citation type="submission" date="2023-05" db="EMBL/GenBank/DDBJ databases">
        <authorList>
            <consortium name="ELIXIR-Norway"/>
        </authorList>
    </citation>
    <scope>NUCLEOTIDE SEQUENCE</scope>
</reference>
<dbReference type="Proteomes" id="UP001162501">
    <property type="component" value="Chromosome 24"/>
</dbReference>
<sequence>MQCLVTQSCPTLCDPVDCSQPDSSVHGIFQAKILEWVPKPSSRRSSQPRDRTRSPTLQVDSLPAELPGKPSIPPVHLIISPLIQCFSQHKVHLSHVAILLKCIF</sequence>